<protein>
    <recommendedName>
        <fullName evidence="3">Methyltransferase FkbM domain-containing protein</fullName>
    </recommendedName>
</protein>
<sequence length="265" mass="31130">MKNNNILKLFRPYEVSGLTRLGHEFDGGYIVHSPSLNDADYLINYGVGYNVVFEKDFYKTTNKPTLAFDPTLKDLKPIFEKLFKGQVIYFLRHLKNYLGWKKTEATLPEYKIDFIEEGISDVDTPKYKTFKYHFDKYGLADKSIIFKLDVEGYEYAVFKDETIYPLLNNAVQIYIEFHSLKERLHEAANIIAKLQETHSLVHIHANNHSDFFNYEGEMVPDTIEVTFLLNKYLPVKEPSKQKYPIEGLDRPCHRLKPDPELTFFY</sequence>
<organism evidence="1 2">
    <name type="scientific">Mucilaginibacter lutimaris</name>
    <dbReference type="NCBI Taxonomy" id="931629"/>
    <lineage>
        <taxon>Bacteria</taxon>
        <taxon>Pseudomonadati</taxon>
        <taxon>Bacteroidota</taxon>
        <taxon>Sphingobacteriia</taxon>
        <taxon>Sphingobacteriales</taxon>
        <taxon>Sphingobacteriaceae</taxon>
        <taxon>Mucilaginibacter</taxon>
    </lineage>
</organism>
<comment type="caution">
    <text evidence="1">The sequence shown here is derived from an EMBL/GenBank/DDBJ whole genome shotgun (WGS) entry which is preliminary data.</text>
</comment>
<gene>
    <name evidence="1" type="ORF">ACFQZI_02195</name>
</gene>
<accession>A0ABW2ZC56</accession>
<keyword evidence="2" id="KW-1185">Reference proteome</keyword>
<evidence type="ECO:0000313" key="2">
    <source>
        <dbReference type="Proteomes" id="UP001597073"/>
    </source>
</evidence>
<evidence type="ECO:0008006" key="3">
    <source>
        <dbReference type="Google" id="ProtNLM"/>
    </source>
</evidence>
<name>A0ABW2ZC56_9SPHI</name>
<evidence type="ECO:0000313" key="1">
    <source>
        <dbReference type="EMBL" id="MFD0763647.1"/>
    </source>
</evidence>
<dbReference type="Gene3D" id="3.40.50.150">
    <property type="entry name" value="Vaccinia Virus protein VP39"/>
    <property type="match status" value="1"/>
</dbReference>
<dbReference type="EMBL" id="JBHTIA010000003">
    <property type="protein sequence ID" value="MFD0763647.1"/>
    <property type="molecule type" value="Genomic_DNA"/>
</dbReference>
<dbReference type="Proteomes" id="UP001597073">
    <property type="component" value="Unassembled WGS sequence"/>
</dbReference>
<dbReference type="InterPro" id="IPR029063">
    <property type="entry name" value="SAM-dependent_MTases_sf"/>
</dbReference>
<dbReference type="RefSeq" id="WP_377137929.1">
    <property type="nucleotide sequence ID" value="NZ_JBHTIA010000003.1"/>
</dbReference>
<reference evidence="2" key="1">
    <citation type="journal article" date="2019" name="Int. J. Syst. Evol. Microbiol.">
        <title>The Global Catalogue of Microorganisms (GCM) 10K type strain sequencing project: providing services to taxonomists for standard genome sequencing and annotation.</title>
        <authorList>
            <consortium name="The Broad Institute Genomics Platform"/>
            <consortium name="The Broad Institute Genome Sequencing Center for Infectious Disease"/>
            <person name="Wu L."/>
            <person name="Ma J."/>
        </authorList>
    </citation>
    <scope>NUCLEOTIDE SEQUENCE [LARGE SCALE GENOMIC DNA]</scope>
    <source>
        <strain evidence="2">CCUG 60742</strain>
    </source>
</reference>
<proteinExistence type="predicted"/>